<sequence>IILNIQTSSDMSLLSHDSLVQVDFAHVELPVSHRAGCVFTSGICSISGGYGLSKLNSCSPKMVPMNFWLIRAFFITVPRSKNHVLIVIRRPIFSTLLLTGVMSLGRTTSSSLLFQWMFSGLIGIFTNLNYVINVKNICSMHNLILVLSTSLILLGSGLDFTSIFKSVHAIIIVEIRKLPDEMSDLEDFDHVFDELSILCKFSPKFSSAVVSYLYVPHDVFST</sequence>
<proteinExistence type="predicted"/>
<evidence type="ECO:0000256" key="1">
    <source>
        <dbReference type="SAM" id="Phobius"/>
    </source>
</evidence>
<dbReference type="Proteomes" id="UP001233999">
    <property type="component" value="Unassembled WGS sequence"/>
</dbReference>
<gene>
    <name evidence="2" type="ORF">L9F63_006170</name>
</gene>
<comment type="caution">
    <text evidence="2">The sequence shown here is derived from an EMBL/GenBank/DDBJ whole genome shotgun (WGS) entry which is preliminary data.</text>
</comment>
<protein>
    <submittedName>
        <fullName evidence="2">Uncharacterized protein</fullName>
    </submittedName>
</protein>
<reference evidence="2" key="1">
    <citation type="journal article" date="2023" name="IScience">
        <title>Live-bearing cockroach genome reveals convergent evolutionary mechanisms linked to viviparity in insects and beyond.</title>
        <authorList>
            <person name="Fouks B."/>
            <person name="Harrison M.C."/>
            <person name="Mikhailova A.A."/>
            <person name="Marchal E."/>
            <person name="English S."/>
            <person name="Carruthers M."/>
            <person name="Jennings E.C."/>
            <person name="Chiamaka E.L."/>
            <person name="Frigard R.A."/>
            <person name="Pippel M."/>
            <person name="Attardo G.M."/>
            <person name="Benoit J.B."/>
            <person name="Bornberg-Bauer E."/>
            <person name="Tobe S.S."/>
        </authorList>
    </citation>
    <scope>NUCLEOTIDE SEQUENCE</scope>
    <source>
        <strain evidence="2">Stay&amp;Tobe</strain>
    </source>
</reference>
<keyword evidence="1" id="KW-0472">Membrane</keyword>
<keyword evidence="3" id="KW-1185">Reference proteome</keyword>
<organism evidence="2 3">
    <name type="scientific">Diploptera punctata</name>
    <name type="common">Pacific beetle cockroach</name>
    <dbReference type="NCBI Taxonomy" id="6984"/>
    <lineage>
        <taxon>Eukaryota</taxon>
        <taxon>Metazoa</taxon>
        <taxon>Ecdysozoa</taxon>
        <taxon>Arthropoda</taxon>
        <taxon>Hexapoda</taxon>
        <taxon>Insecta</taxon>
        <taxon>Pterygota</taxon>
        <taxon>Neoptera</taxon>
        <taxon>Polyneoptera</taxon>
        <taxon>Dictyoptera</taxon>
        <taxon>Blattodea</taxon>
        <taxon>Blaberoidea</taxon>
        <taxon>Blaberidae</taxon>
        <taxon>Diplopterinae</taxon>
        <taxon>Diploptera</taxon>
    </lineage>
</organism>
<evidence type="ECO:0000313" key="3">
    <source>
        <dbReference type="Proteomes" id="UP001233999"/>
    </source>
</evidence>
<keyword evidence="1" id="KW-0812">Transmembrane</keyword>
<evidence type="ECO:0000313" key="2">
    <source>
        <dbReference type="EMBL" id="KAJ9577264.1"/>
    </source>
</evidence>
<accession>A0AAD7ZAU2</accession>
<feature type="non-terminal residue" evidence="2">
    <location>
        <position position="1"/>
    </location>
</feature>
<feature type="transmembrane region" description="Helical" evidence="1">
    <location>
        <begin position="87"/>
        <end position="106"/>
    </location>
</feature>
<keyword evidence="1" id="KW-1133">Transmembrane helix</keyword>
<name>A0AAD7ZAU2_DIPPU</name>
<reference evidence="2" key="2">
    <citation type="submission" date="2023-05" db="EMBL/GenBank/DDBJ databases">
        <authorList>
            <person name="Fouks B."/>
        </authorList>
    </citation>
    <scope>NUCLEOTIDE SEQUENCE</scope>
    <source>
        <strain evidence="2">Stay&amp;Tobe</strain>
        <tissue evidence="2">Testes</tissue>
    </source>
</reference>
<dbReference type="AlphaFoldDB" id="A0AAD7ZAU2"/>
<dbReference type="EMBL" id="JASPKZ010009369">
    <property type="protein sequence ID" value="KAJ9577264.1"/>
    <property type="molecule type" value="Genomic_DNA"/>
</dbReference>
<feature type="non-terminal residue" evidence="2">
    <location>
        <position position="222"/>
    </location>
</feature>
<feature type="transmembrane region" description="Helical" evidence="1">
    <location>
        <begin position="112"/>
        <end position="131"/>
    </location>
</feature>
<feature type="transmembrane region" description="Helical" evidence="1">
    <location>
        <begin position="143"/>
        <end position="164"/>
    </location>
</feature>